<accession>A0A7K0FU75</accession>
<comment type="caution">
    <text evidence="1">The sequence shown here is derived from an EMBL/GenBank/DDBJ whole genome shotgun (WGS) entry which is preliminary data.</text>
</comment>
<dbReference type="Proteomes" id="UP000487757">
    <property type="component" value="Unassembled WGS sequence"/>
</dbReference>
<protein>
    <submittedName>
        <fullName evidence="1">AURKAIP1/COX24 domain-containing protein</fullName>
    </submittedName>
</protein>
<name>A0A7K0FU75_9SPHI</name>
<organism evidence="1 2">
    <name type="scientific">Pedobacter petrophilus</name>
    <dbReference type="NCBI Taxonomy" id="1908241"/>
    <lineage>
        <taxon>Bacteria</taxon>
        <taxon>Pseudomonadati</taxon>
        <taxon>Bacteroidota</taxon>
        <taxon>Sphingobacteriia</taxon>
        <taxon>Sphingobacteriales</taxon>
        <taxon>Sphingobacteriaceae</taxon>
        <taxon>Pedobacter</taxon>
    </lineage>
</organism>
<dbReference type="AlphaFoldDB" id="A0A7K0FU75"/>
<sequence>MNNFFYLFTLKFKALSKSKIWNHKLSKLVKRQRFIRLPPEHFFCLLTS</sequence>
<proteinExistence type="predicted"/>
<evidence type="ECO:0000313" key="2">
    <source>
        <dbReference type="Proteomes" id="UP000487757"/>
    </source>
</evidence>
<dbReference type="EMBL" id="WKKH01000004">
    <property type="protein sequence ID" value="MRX75135.1"/>
    <property type="molecule type" value="Genomic_DNA"/>
</dbReference>
<reference evidence="1 2" key="1">
    <citation type="submission" date="2019-11" db="EMBL/GenBank/DDBJ databases">
        <title>Pedobacter petrophilus genome.</title>
        <authorList>
            <person name="Feldbauer M.J."/>
            <person name="Newman J.D."/>
        </authorList>
    </citation>
    <scope>NUCLEOTIDE SEQUENCE [LARGE SCALE GENOMIC DNA]</scope>
    <source>
        <strain evidence="1 2">LMG 29686</strain>
    </source>
</reference>
<gene>
    <name evidence="1" type="ORF">GJU39_03455</name>
</gene>
<keyword evidence="2" id="KW-1185">Reference proteome</keyword>
<evidence type="ECO:0000313" key="1">
    <source>
        <dbReference type="EMBL" id="MRX75135.1"/>
    </source>
</evidence>